<comment type="function">
    <text evidence="1">Multidrug efflux pump.</text>
</comment>
<gene>
    <name evidence="14" type="ORF">J2Z18_003439</name>
</gene>
<dbReference type="InterPro" id="IPR050222">
    <property type="entry name" value="MATE_MdtK"/>
</dbReference>
<dbReference type="InterPro" id="IPR002528">
    <property type="entry name" value="MATE_fam"/>
</dbReference>
<evidence type="ECO:0000256" key="11">
    <source>
        <dbReference type="ARBA" id="ARBA00023136"/>
    </source>
</evidence>
<keyword evidence="6" id="KW-0050">Antiport</keyword>
<proteinExistence type="inferred from homology"/>
<evidence type="ECO:0000256" key="8">
    <source>
        <dbReference type="ARBA" id="ARBA00022692"/>
    </source>
</evidence>
<evidence type="ECO:0000256" key="2">
    <source>
        <dbReference type="ARBA" id="ARBA00004651"/>
    </source>
</evidence>
<evidence type="ECO:0000256" key="3">
    <source>
        <dbReference type="ARBA" id="ARBA00010199"/>
    </source>
</evidence>
<keyword evidence="7" id="KW-1003">Cell membrane</keyword>
<evidence type="ECO:0000256" key="7">
    <source>
        <dbReference type="ARBA" id="ARBA00022475"/>
    </source>
</evidence>
<dbReference type="EMBL" id="JAGGKI010000008">
    <property type="protein sequence ID" value="MBP1894336.1"/>
    <property type="molecule type" value="Genomic_DNA"/>
</dbReference>
<keyword evidence="5" id="KW-0813">Transport</keyword>
<dbReference type="Proteomes" id="UP000706926">
    <property type="component" value="Unassembled WGS sequence"/>
</dbReference>
<evidence type="ECO:0000256" key="5">
    <source>
        <dbReference type="ARBA" id="ARBA00022448"/>
    </source>
</evidence>
<feature type="transmembrane region" description="Helical" evidence="13">
    <location>
        <begin position="421"/>
        <end position="443"/>
    </location>
</feature>
<dbReference type="CDD" id="cd13131">
    <property type="entry name" value="MATE_NorM_like"/>
    <property type="match status" value="1"/>
</dbReference>
<feature type="transmembrane region" description="Helical" evidence="13">
    <location>
        <begin position="449"/>
        <end position="470"/>
    </location>
</feature>
<keyword evidence="10" id="KW-0406">Ion transport</keyword>
<evidence type="ECO:0000256" key="9">
    <source>
        <dbReference type="ARBA" id="ARBA00022989"/>
    </source>
</evidence>
<keyword evidence="11 13" id="KW-0472">Membrane</keyword>
<feature type="transmembrane region" description="Helical" evidence="13">
    <location>
        <begin position="226"/>
        <end position="249"/>
    </location>
</feature>
<evidence type="ECO:0000256" key="6">
    <source>
        <dbReference type="ARBA" id="ARBA00022449"/>
    </source>
</evidence>
<keyword evidence="15" id="KW-1185">Reference proteome</keyword>
<feature type="transmembrane region" description="Helical" evidence="13">
    <location>
        <begin position="163"/>
        <end position="184"/>
    </location>
</feature>
<evidence type="ECO:0000256" key="10">
    <source>
        <dbReference type="ARBA" id="ARBA00023065"/>
    </source>
</evidence>
<dbReference type="PANTHER" id="PTHR43298:SF2">
    <property type="entry name" value="FMN_FAD EXPORTER YEEO-RELATED"/>
    <property type="match status" value="1"/>
</dbReference>
<evidence type="ECO:0000256" key="13">
    <source>
        <dbReference type="SAM" id="Phobius"/>
    </source>
</evidence>
<feature type="transmembrane region" description="Helical" evidence="13">
    <location>
        <begin position="48"/>
        <end position="68"/>
    </location>
</feature>
<sequence length="498" mass="53771">MVLLLRAVWHESNEWSPLAFGQRANTKERKAICSMQSTTTIQGKLRQFAVILIPILVTQLALSAITFFDTNMSGKFSSVDLAGVAIATSIWVPVQTGLSGILMGITPVVSQLVGGRQENKVAYQVNQALWLSILLAVIVLAAGYAVVPSILGAMNLEPEVRHVAARFLAAISAGIIPLFAYTVLRCFIDALGQTKISMVITLITLPINVGLNALFIYGFWGFPRLGGVGAGVASAITYWAVLVIAIITVHRVHPFAEYGIFRSFSKISFSAWKGHLKIGLPIGFSIFLETAVFAAVTLLMSGFDTATIAAHQAALNFASTLYMLPLSICMSLTILVGYEVGSGRMKDAWQYAKLGIGTAVILSLITAVIMLVAGRQVAGLYSNEPAVIALIQQFLLYAIFFQISDAIATPTQGALRGYKDVNVAFILALVSFWVIGLPVGYVLANYTDWHAFGYWIGLITGLAAGAALMLRRLVKIQRRFTEQQMPARSAASSLPHHQ</sequence>
<feature type="transmembrane region" description="Helical" evidence="13">
    <location>
        <begin position="352"/>
        <end position="374"/>
    </location>
</feature>
<protein>
    <recommendedName>
        <fullName evidence="4">Probable multidrug resistance protein NorM</fullName>
    </recommendedName>
    <alternativeName>
        <fullName evidence="12">Multidrug-efflux transporter</fullName>
    </alternativeName>
</protein>
<reference evidence="14 15" key="1">
    <citation type="submission" date="2021-03" db="EMBL/GenBank/DDBJ databases">
        <title>Genomic Encyclopedia of Type Strains, Phase IV (KMG-IV): sequencing the most valuable type-strain genomes for metagenomic binning, comparative biology and taxonomic classification.</title>
        <authorList>
            <person name="Goeker M."/>
        </authorList>
    </citation>
    <scope>NUCLEOTIDE SEQUENCE [LARGE SCALE GENOMIC DNA]</scope>
    <source>
        <strain evidence="14 15">DSM 15596</strain>
    </source>
</reference>
<comment type="caution">
    <text evidence="14">The sequence shown here is derived from an EMBL/GenBank/DDBJ whole genome shotgun (WGS) entry which is preliminary data.</text>
</comment>
<evidence type="ECO:0000313" key="15">
    <source>
        <dbReference type="Proteomes" id="UP000706926"/>
    </source>
</evidence>
<feature type="transmembrane region" description="Helical" evidence="13">
    <location>
        <begin position="278"/>
        <end position="300"/>
    </location>
</feature>
<name>A0ABS4FDL2_9BACL</name>
<comment type="subcellular location">
    <subcellularLocation>
        <location evidence="2">Cell membrane</location>
        <topology evidence="2">Multi-pass membrane protein</topology>
    </subcellularLocation>
</comment>
<keyword evidence="9 13" id="KW-1133">Transmembrane helix</keyword>
<dbReference type="Pfam" id="PF01554">
    <property type="entry name" value="MatE"/>
    <property type="match status" value="2"/>
</dbReference>
<dbReference type="PIRSF" id="PIRSF006603">
    <property type="entry name" value="DinF"/>
    <property type="match status" value="1"/>
</dbReference>
<evidence type="ECO:0000256" key="1">
    <source>
        <dbReference type="ARBA" id="ARBA00003408"/>
    </source>
</evidence>
<feature type="transmembrane region" description="Helical" evidence="13">
    <location>
        <begin position="129"/>
        <end position="151"/>
    </location>
</feature>
<evidence type="ECO:0000256" key="12">
    <source>
        <dbReference type="ARBA" id="ARBA00031636"/>
    </source>
</evidence>
<feature type="transmembrane region" description="Helical" evidence="13">
    <location>
        <begin position="196"/>
        <end position="220"/>
    </location>
</feature>
<dbReference type="NCBIfam" id="TIGR00797">
    <property type="entry name" value="matE"/>
    <property type="match status" value="1"/>
</dbReference>
<organism evidence="14 15">
    <name type="scientific">Paenibacillus lactis</name>
    <dbReference type="NCBI Taxonomy" id="228574"/>
    <lineage>
        <taxon>Bacteria</taxon>
        <taxon>Bacillati</taxon>
        <taxon>Bacillota</taxon>
        <taxon>Bacilli</taxon>
        <taxon>Bacillales</taxon>
        <taxon>Paenibacillaceae</taxon>
        <taxon>Paenibacillus</taxon>
    </lineage>
</organism>
<comment type="similarity">
    <text evidence="3">Belongs to the multi antimicrobial extrusion (MATE) (TC 2.A.66.1) family.</text>
</comment>
<feature type="transmembrane region" description="Helical" evidence="13">
    <location>
        <begin position="386"/>
        <end position="409"/>
    </location>
</feature>
<keyword evidence="8 13" id="KW-0812">Transmembrane</keyword>
<accession>A0ABS4FDL2</accession>
<evidence type="ECO:0000313" key="14">
    <source>
        <dbReference type="EMBL" id="MBP1894336.1"/>
    </source>
</evidence>
<evidence type="ECO:0000256" key="4">
    <source>
        <dbReference type="ARBA" id="ARBA00020268"/>
    </source>
</evidence>
<feature type="transmembrane region" description="Helical" evidence="13">
    <location>
        <begin position="320"/>
        <end position="340"/>
    </location>
</feature>
<dbReference type="PANTHER" id="PTHR43298">
    <property type="entry name" value="MULTIDRUG RESISTANCE PROTEIN NORM-RELATED"/>
    <property type="match status" value="1"/>
</dbReference>
<dbReference type="InterPro" id="IPR048279">
    <property type="entry name" value="MdtK-like"/>
</dbReference>
<feature type="transmembrane region" description="Helical" evidence="13">
    <location>
        <begin position="88"/>
        <end position="109"/>
    </location>
</feature>